<feature type="domain" description="DUF3885" evidence="1">
    <location>
        <begin position="12"/>
        <end position="184"/>
    </location>
</feature>
<proteinExistence type="predicted"/>
<organism evidence="2 3">
    <name type="scientific">Ornithinibacillus xuwenensis</name>
    <dbReference type="NCBI Taxonomy" id="3144668"/>
    <lineage>
        <taxon>Bacteria</taxon>
        <taxon>Bacillati</taxon>
        <taxon>Bacillota</taxon>
        <taxon>Bacilli</taxon>
        <taxon>Bacillales</taxon>
        <taxon>Bacillaceae</taxon>
        <taxon>Ornithinibacillus</taxon>
    </lineage>
</organism>
<dbReference type="EMBL" id="JBDIML010000001">
    <property type="protein sequence ID" value="MEN2766096.1"/>
    <property type="molecule type" value="Genomic_DNA"/>
</dbReference>
<dbReference type="InterPro" id="IPR024976">
    <property type="entry name" value="DUF3885"/>
</dbReference>
<protein>
    <submittedName>
        <fullName evidence="2">DUF3885 domain-containing protein</fullName>
    </submittedName>
</protein>
<dbReference type="Pfam" id="PF13021">
    <property type="entry name" value="DUF3885"/>
    <property type="match status" value="1"/>
</dbReference>
<evidence type="ECO:0000259" key="1">
    <source>
        <dbReference type="Pfam" id="PF13021"/>
    </source>
</evidence>
<name>A0ABU9XEJ3_9BACI</name>
<evidence type="ECO:0000313" key="3">
    <source>
        <dbReference type="Proteomes" id="UP001444625"/>
    </source>
</evidence>
<dbReference type="RefSeq" id="WP_345823554.1">
    <property type="nucleotide sequence ID" value="NZ_JBDIML010000001.1"/>
</dbReference>
<accession>A0ABU9XEJ3</accession>
<evidence type="ECO:0000313" key="2">
    <source>
        <dbReference type="EMBL" id="MEN2766096.1"/>
    </source>
</evidence>
<gene>
    <name evidence="2" type="ORF">ABC228_02775</name>
</gene>
<comment type="caution">
    <text evidence="2">The sequence shown here is derived from an EMBL/GenBank/DDBJ whole genome shotgun (WGS) entry which is preliminary data.</text>
</comment>
<dbReference type="Proteomes" id="UP001444625">
    <property type="component" value="Unassembled WGS sequence"/>
</dbReference>
<reference evidence="2 3" key="1">
    <citation type="submission" date="2024-05" db="EMBL/GenBank/DDBJ databases">
        <authorList>
            <person name="Haq I."/>
            <person name="Ullah Z."/>
            <person name="Ahmad R."/>
            <person name="Li M."/>
            <person name="Tong Y."/>
        </authorList>
    </citation>
    <scope>NUCLEOTIDE SEQUENCE [LARGE SCALE GENOMIC DNA]</scope>
    <source>
        <strain evidence="2 3">16A2E</strain>
    </source>
</reference>
<keyword evidence="3" id="KW-1185">Reference proteome</keyword>
<sequence length="308" mass="36661">MELYNQLRKRINNWMRFELGLVELADSEYFKEIQYRAKSIFNFLFNDSDTIWLVATVSNYIDNKEMDLPHIKRFLRNEKLIYTLQCTTIPYEYGEEDIEMRSIQYSIKVNKSDIRLDYLTEAISNKDFARKPKINDNHNLSFVNETKGILFHMYDDRGCDVFSSNKDILLPLYQKYRKWILDYNRVEIDNSFKRGLFNYYETTEEKVNRLDTNEQKVKETKINLFQVNTCSITHSLEIPSLYAEECVGEISETGFKITYEEKNNNSTILNVTKTEALALVDYQTELMSLYSKKYKGVYKGWSVEELSY</sequence>